<dbReference type="EMBL" id="MT141875">
    <property type="protein sequence ID" value="QJA71464.1"/>
    <property type="molecule type" value="Genomic_DNA"/>
</dbReference>
<dbReference type="EMBL" id="MT143270">
    <property type="protein sequence ID" value="QJA94895.1"/>
    <property type="molecule type" value="Genomic_DNA"/>
</dbReference>
<evidence type="ECO:0000313" key="2">
    <source>
        <dbReference type="EMBL" id="QJA94895.1"/>
    </source>
</evidence>
<dbReference type="EMBL" id="MT145102">
    <property type="protein sequence ID" value="QJI03595.1"/>
    <property type="molecule type" value="Genomic_DNA"/>
</dbReference>
<gene>
    <name evidence="1" type="ORF">MM415A03168_0010</name>
    <name evidence="2" type="ORF">MM415B03702_0001</name>
    <name evidence="3" type="ORF">TM448B04738_0005</name>
</gene>
<name>A0A6M3Y011_9ZZZZ</name>
<sequence length="75" mass="9152">MSKTIIEKQYKIKLKKQYLKDLRNKILKYFYHPSYSKIRQRTAIHIKSQDDILKDIATLESEIRLLKIADRLERM</sequence>
<accession>A0A6M3Y011</accession>
<evidence type="ECO:0000313" key="1">
    <source>
        <dbReference type="EMBL" id="QJA71464.1"/>
    </source>
</evidence>
<organism evidence="3">
    <name type="scientific">viral metagenome</name>
    <dbReference type="NCBI Taxonomy" id="1070528"/>
    <lineage>
        <taxon>unclassified sequences</taxon>
        <taxon>metagenomes</taxon>
        <taxon>organismal metagenomes</taxon>
    </lineage>
</organism>
<proteinExistence type="predicted"/>
<reference evidence="3" key="1">
    <citation type="submission" date="2020-03" db="EMBL/GenBank/DDBJ databases">
        <title>The deep terrestrial virosphere.</title>
        <authorList>
            <person name="Holmfeldt K."/>
            <person name="Nilsson E."/>
            <person name="Simone D."/>
            <person name="Lopez-Fernandez M."/>
            <person name="Wu X."/>
            <person name="de Brujin I."/>
            <person name="Lundin D."/>
            <person name="Andersson A."/>
            <person name="Bertilsson S."/>
            <person name="Dopson M."/>
        </authorList>
    </citation>
    <scope>NUCLEOTIDE SEQUENCE</scope>
    <source>
        <strain evidence="1">MM415A03168</strain>
        <strain evidence="2">MM415B03702</strain>
        <strain evidence="3">TM448B04738</strain>
    </source>
</reference>
<dbReference type="AlphaFoldDB" id="A0A6M3Y011"/>
<evidence type="ECO:0000313" key="3">
    <source>
        <dbReference type="EMBL" id="QJI03595.1"/>
    </source>
</evidence>
<protein>
    <submittedName>
        <fullName evidence="3">Uncharacterized protein</fullName>
    </submittedName>
</protein>